<evidence type="ECO:0000313" key="1">
    <source>
        <dbReference type="EMBL" id="TDD57436.1"/>
    </source>
</evidence>
<name>A0A4R4ZHC0_9ACTN</name>
<organism evidence="1 2">
    <name type="scientific">Kribbella antibiotica</name>
    <dbReference type="NCBI Taxonomy" id="190195"/>
    <lineage>
        <taxon>Bacteria</taxon>
        <taxon>Bacillati</taxon>
        <taxon>Actinomycetota</taxon>
        <taxon>Actinomycetes</taxon>
        <taxon>Propionibacteriales</taxon>
        <taxon>Kribbellaceae</taxon>
        <taxon>Kribbella</taxon>
    </lineage>
</organism>
<dbReference type="OrthoDB" id="3812886at2"/>
<dbReference type="Proteomes" id="UP000295124">
    <property type="component" value="Unassembled WGS sequence"/>
</dbReference>
<dbReference type="AlphaFoldDB" id="A0A4R4ZHC0"/>
<reference evidence="1 2" key="1">
    <citation type="submission" date="2019-03" db="EMBL/GenBank/DDBJ databases">
        <title>Draft genome sequences of novel Actinobacteria.</title>
        <authorList>
            <person name="Sahin N."/>
            <person name="Ay H."/>
            <person name="Saygin H."/>
        </authorList>
    </citation>
    <scope>NUCLEOTIDE SEQUENCE [LARGE SCALE GENOMIC DNA]</scope>
    <source>
        <strain evidence="1 2">JCM 13523</strain>
    </source>
</reference>
<keyword evidence="2" id="KW-1185">Reference proteome</keyword>
<evidence type="ECO:0000313" key="2">
    <source>
        <dbReference type="Proteomes" id="UP000295124"/>
    </source>
</evidence>
<protein>
    <submittedName>
        <fullName evidence="1">Uncharacterized protein</fullName>
    </submittedName>
</protein>
<gene>
    <name evidence="1" type="ORF">E1263_23575</name>
</gene>
<accession>A0A4R4ZHC0</accession>
<sequence>MTTTETTTDPHLGPLTARQADRLITLAIATCRRLGFDLEYDAGALLPAILDPDAPGPMLGLTNLARAIAQQEPGDWPQFVDTHFIELLRRLDEGAPAPPSNPASELIQRLVPRTSLPPNWVADRPDIIPGLLSVPATVHDDTVTMYLDPTDLGLTWSAAEALGLANLRRRTGHLELLEADGIQLARLAGDSFTASRALVLDTVLHETLGLAELPSAVLAAVPARDLLLIHVIRDLTALPALGLMLHLTAKKKSV</sequence>
<proteinExistence type="predicted"/>
<dbReference type="RefSeq" id="WP_132170928.1">
    <property type="nucleotide sequence ID" value="NZ_SMKX01000074.1"/>
</dbReference>
<comment type="caution">
    <text evidence="1">The sequence shown here is derived from an EMBL/GenBank/DDBJ whole genome shotgun (WGS) entry which is preliminary data.</text>
</comment>
<dbReference type="EMBL" id="SMKX01000074">
    <property type="protein sequence ID" value="TDD57436.1"/>
    <property type="molecule type" value="Genomic_DNA"/>
</dbReference>